<feature type="region of interest" description="Disordered" evidence="1">
    <location>
        <begin position="27"/>
        <end position="54"/>
    </location>
</feature>
<evidence type="ECO:0000313" key="2">
    <source>
        <dbReference type="EMBL" id="CPV66837.1"/>
    </source>
</evidence>
<reference evidence="2 3" key="1">
    <citation type="submission" date="2015-03" db="EMBL/GenBank/DDBJ databases">
        <authorList>
            <person name="Murphy D."/>
        </authorList>
    </citation>
    <scope>NUCLEOTIDE SEQUENCE [LARGE SCALE GENOMIC DNA]</scope>
    <source>
        <strain evidence="2 3">PAP088</strain>
    </source>
</reference>
<accession>A0A0U0ZRA3</accession>
<protein>
    <submittedName>
        <fullName evidence="2">Uncharacterized protein</fullName>
    </submittedName>
</protein>
<proteinExistence type="predicted"/>
<gene>
    <name evidence="2" type="ORF">ERS075579_04090</name>
</gene>
<organism evidence="2 3">
    <name type="scientific">Mycobacteroides abscessus</name>
    <dbReference type="NCBI Taxonomy" id="36809"/>
    <lineage>
        <taxon>Bacteria</taxon>
        <taxon>Bacillati</taxon>
        <taxon>Actinomycetota</taxon>
        <taxon>Actinomycetes</taxon>
        <taxon>Mycobacteriales</taxon>
        <taxon>Mycobacteriaceae</taxon>
        <taxon>Mycobacteroides</taxon>
    </lineage>
</organism>
<feature type="compositionally biased region" description="Basic and acidic residues" evidence="1">
    <location>
        <begin position="32"/>
        <end position="45"/>
    </location>
</feature>
<evidence type="ECO:0000313" key="3">
    <source>
        <dbReference type="Proteomes" id="UP000045782"/>
    </source>
</evidence>
<dbReference type="Proteomes" id="UP000045782">
    <property type="component" value="Unassembled WGS sequence"/>
</dbReference>
<name>A0A0U0ZRA3_9MYCO</name>
<evidence type="ECO:0000256" key="1">
    <source>
        <dbReference type="SAM" id="MobiDB-lite"/>
    </source>
</evidence>
<sequence length="54" mass="6359">MAASLPADWHDRRRIAIAAWEWGRKNMARPVPDPRLRPQLPERYEQQGSIDDYA</sequence>
<dbReference type="AlphaFoldDB" id="A0A0U0ZRA3"/>
<dbReference type="EMBL" id="CSWP01000009">
    <property type="protein sequence ID" value="CPV66837.1"/>
    <property type="molecule type" value="Genomic_DNA"/>
</dbReference>